<dbReference type="PANTHER" id="PTHR12161:SF5">
    <property type="entry name" value="IST1 HOMOLOG"/>
    <property type="match status" value="1"/>
</dbReference>
<feature type="compositionally biased region" description="Low complexity" evidence="2">
    <location>
        <begin position="229"/>
        <end position="243"/>
    </location>
</feature>
<dbReference type="InterPro" id="IPR042277">
    <property type="entry name" value="IST1-like"/>
</dbReference>
<feature type="region of interest" description="Disordered" evidence="2">
    <location>
        <begin position="391"/>
        <end position="433"/>
    </location>
</feature>
<organism evidence="3 4">
    <name type="scientific">Ananas comosus</name>
    <name type="common">Pineapple</name>
    <name type="synonym">Ananas ananas</name>
    <dbReference type="NCBI Taxonomy" id="4615"/>
    <lineage>
        <taxon>Eukaryota</taxon>
        <taxon>Viridiplantae</taxon>
        <taxon>Streptophyta</taxon>
        <taxon>Embryophyta</taxon>
        <taxon>Tracheophyta</taxon>
        <taxon>Spermatophyta</taxon>
        <taxon>Magnoliopsida</taxon>
        <taxon>Liliopsida</taxon>
        <taxon>Poales</taxon>
        <taxon>Bromeliaceae</taxon>
        <taxon>Bromelioideae</taxon>
        <taxon>Ananas</taxon>
    </lineage>
</organism>
<protein>
    <submittedName>
        <fullName evidence="3">IST1-like protein</fullName>
    </submittedName>
</protein>
<name>A0A199VQF7_ANACO</name>
<comment type="similarity">
    <text evidence="1">Belongs to the IST1 family.</text>
</comment>
<comment type="caution">
    <text evidence="3">The sequence shown here is derived from an EMBL/GenBank/DDBJ whole genome shotgun (WGS) entry which is preliminary data.</text>
</comment>
<accession>A0A199VQF7</accession>
<proteinExistence type="inferred from homology"/>
<feature type="compositionally biased region" description="Polar residues" evidence="2">
    <location>
        <begin position="327"/>
        <end position="344"/>
    </location>
</feature>
<feature type="region of interest" description="Disordered" evidence="2">
    <location>
        <begin position="213"/>
        <end position="350"/>
    </location>
</feature>
<feature type="non-terminal residue" evidence="3">
    <location>
        <position position="433"/>
    </location>
</feature>
<feature type="compositionally biased region" description="Basic and acidic residues" evidence="2">
    <location>
        <begin position="391"/>
        <end position="400"/>
    </location>
</feature>
<feature type="compositionally biased region" description="Polar residues" evidence="2">
    <location>
        <begin position="290"/>
        <end position="301"/>
    </location>
</feature>
<evidence type="ECO:0000256" key="2">
    <source>
        <dbReference type="SAM" id="MobiDB-lite"/>
    </source>
</evidence>
<dbReference type="Gene3D" id="1.20.1260.60">
    <property type="entry name" value="Vacuolar protein sorting-associated protein Ist1"/>
    <property type="match status" value="1"/>
</dbReference>
<dbReference type="Pfam" id="PF03398">
    <property type="entry name" value="Ist1"/>
    <property type="match status" value="1"/>
</dbReference>
<evidence type="ECO:0000313" key="3">
    <source>
        <dbReference type="EMBL" id="OAY79294.1"/>
    </source>
</evidence>
<dbReference type="PANTHER" id="PTHR12161">
    <property type="entry name" value="IST1 FAMILY MEMBER"/>
    <property type="match status" value="1"/>
</dbReference>
<evidence type="ECO:0000313" key="4">
    <source>
        <dbReference type="Proteomes" id="UP000092600"/>
    </source>
</evidence>
<dbReference type="STRING" id="4615.A0A199VQF7"/>
<feature type="region of interest" description="Disordered" evidence="2">
    <location>
        <begin position="168"/>
        <end position="201"/>
    </location>
</feature>
<dbReference type="InterPro" id="IPR005061">
    <property type="entry name" value="Ist1"/>
</dbReference>
<feature type="compositionally biased region" description="Polar residues" evidence="2">
    <location>
        <begin position="401"/>
        <end position="421"/>
    </location>
</feature>
<evidence type="ECO:0000256" key="1">
    <source>
        <dbReference type="ARBA" id="ARBA00005536"/>
    </source>
</evidence>
<dbReference type="AlphaFoldDB" id="A0A199VQF7"/>
<dbReference type="GO" id="GO:0015031">
    <property type="term" value="P:protein transport"/>
    <property type="evidence" value="ECO:0007669"/>
    <property type="project" value="InterPro"/>
</dbReference>
<dbReference type="Proteomes" id="UP000092600">
    <property type="component" value="Unassembled WGS sequence"/>
</dbReference>
<reference evidence="3 4" key="1">
    <citation type="journal article" date="2016" name="DNA Res.">
        <title>The draft genome of MD-2 pineapple using hybrid error correction of long reads.</title>
        <authorList>
            <person name="Redwan R.M."/>
            <person name="Saidin A."/>
            <person name="Kumar S.V."/>
        </authorList>
    </citation>
    <scope>NUCLEOTIDE SEQUENCE [LARGE SCALE GENOMIC DNA]</scope>
    <source>
        <strain evidence="4">cv. MD2</strain>
        <tissue evidence="3">Leaf</tissue>
    </source>
</reference>
<feature type="compositionally biased region" description="Polar residues" evidence="2">
    <location>
        <begin position="170"/>
        <end position="180"/>
    </location>
</feature>
<feature type="compositionally biased region" description="Basic and acidic residues" evidence="2">
    <location>
        <begin position="422"/>
        <end position="433"/>
    </location>
</feature>
<sequence length="433" mass="47284">MMAAQEIIELFCERIVVRLPIIETQRECPLDLKEAISGICFAAPRCVDLPELLQVQMLFAAKYGKEFVAAATELVPNCGVNRRLIELLSVRATSTEAKLKLLKEIAEEHNLDWDPSASEAEFLKPHEDLLVIPGVAVFLLLLHIFHQPTKAAIFAQPTSGISSVPEISEQAPTFSHSTNSKPDHAVSETIEPSENELDHSSHKATVYSPVTNVSADTGEAPSLSSYSVEQSEPTLLPPSSSSIPTPPKQSEQADSKSEPAQFVSKIKNEACEDLPPSSSSIHQDPKLSEQAASKSEQAQFHSETKDDTYEDLPPSSFSDPPPPKQSECASSRSGQVSFPTPTKNENYEDLQDVLDAAQAAAETAEKAAMAARAAAELAQCRISDLLKKRNKDEIHRENSHQHNSSSYSDQNGVFKPNQASDSPKDLHEEPKIE</sequence>
<dbReference type="EMBL" id="LSRQ01001111">
    <property type="protein sequence ID" value="OAY79294.1"/>
    <property type="molecule type" value="Genomic_DNA"/>
</dbReference>
<gene>
    <name evidence="3" type="ORF">ACMD2_00142</name>
</gene>